<comment type="caution">
    <text evidence="2">The sequence shown here is derived from an EMBL/GenBank/DDBJ whole genome shotgun (WGS) entry which is preliminary data.</text>
</comment>
<dbReference type="Proteomes" id="UP000016600">
    <property type="component" value="Unassembled WGS sequence"/>
</dbReference>
<gene>
    <name evidence="2" type="ORF">HMPREF1218_0041</name>
</gene>
<keyword evidence="1" id="KW-1133">Transmembrane helix</keyword>
<organism evidence="2 3">
    <name type="scientific">Hoylesella pleuritidis F0068</name>
    <dbReference type="NCBI Taxonomy" id="1081904"/>
    <lineage>
        <taxon>Bacteria</taxon>
        <taxon>Pseudomonadati</taxon>
        <taxon>Bacteroidota</taxon>
        <taxon>Bacteroidia</taxon>
        <taxon>Bacteroidales</taxon>
        <taxon>Prevotellaceae</taxon>
        <taxon>Hoylesella</taxon>
    </lineage>
</organism>
<evidence type="ECO:0000313" key="2">
    <source>
        <dbReference type="EMBL" id="ERK03521.1"/>
    </source>
</evidence>
<keyword evidence="1" id="KW-0812">Transmembrane</keyword>
<dbReference type="EMBL" id="AWET01000008">
    <property type="protein sequence ID" value="ERK03521.1"/>
    <property type="molecule type" value="Genomic_DNA"/>
</dbReference>
<reference evidence="2 3" key="1">
    <citation type="submission" date="2013-08" db="EMBL/GenBank/DDBJ databases">
        <authorList>
            <person name="Durkin A.S."/>
            <person name="Haft D.R."/>
            <person name="McCorrison J."/>
            <person name="Torralba M."/>
            <person name="Gillis M."/>
            <person name="Haft D.H."/>
            <person name="Methe B."/>
            <person name="Sutton G."/>
            <person name="Nelson K.E."/>
        </authorList>
    </citation>
    <scope>NUCLEOTIDE SEQUENCE [LARGE SCALE GENOMIC DNA]</scope>
    <source>
        <strain evidence="2 3">F0068</strain>
    </source>
</reference>
<keyword evidence="1" id="KW-0472">Membrane</keyword>
<dbReference type="PATRIC" id="fig|1081904.3.peg.463"/>
<protein>
    <submittedName>
        <fullName evidence="2">Uncharacterized protein</fullName>
    </submittedName>
</protein>
<dbReference type="AlphaFoldDB" id="U2LGW3"/>
<name>U2LGW3_9BACT</name>
<accession>U2LGW3</accession>
<evidence type="ECO:0000256" key="1">
    <source>
        <dbReference type="SAM" id="Phobius"/>
    </source>
</evidence>
<sequence>MGYGFRRQGIVIIIHVHIAEHEIVARRTKGDECHRNRYVFYCFIHSIISLSLLLLFVRFVSIDIVSPILPRGINLHP</sequence>
<evidence type="ECO:0000313" key="3">
    <source>
        <dbReference type="Proteomes" id="UP000016600"/>
    </source>
</evidence>
<proteinExistence type="predicted"/>
<keyword evidence="3" id="KW-1185">Reference proteome</keyword>
<feature type="transmembrane region" description="Helical" evidence="1">
    <location>
        <begin position="38"/>
        <end position="60"/>
    </location>
</feature>